<proteinExistence type="predicted"/>
<evidence type="ECO:0000313" key="2">
    <source>
        <dbReference type="Proteomes" id="UP000257109"/>
    </source>
</evidence>
<feature type="non-terminal residue" evidence="1">
    <location>
        <position position="1"/>
    </location>
</feature>
<gene>
    <name evidence="1" type="ORF">CR513_30528</name>
</gene>
<evidence type="ECO:0000313" key="1">
    <source>
        <dbReference type="EMBL" id="RDX87941.1"/>
    </source>
</evidence>
<reference evidence="1" key="1">
    <citation type="submission" date="2018-05" db="EMBL/GenBank/DDBJ databases">
        <title>Draft genome of Mucuna pruriens seed.</title>
        <authorList>
            <person name="Nnadi N.E."/>
            <person name="Vos R."/>
            <person name="Hasami M.H."/>
            <person name="Devisetty U.K."/>
            <person name="Aguiy J.C."/>
        </authorList>
    </citation>
    <scope>NUCLEOTIDE SEQUENCE [LARGE SCALE GENOMIC DNA]</scope>
    <source>
        <strain evidence="1">JCA_2017</strain>
    </source>
</reference>
<protein>
    <submittedName>
        <fullName evidence="1">Uncharacterized protein</fullName>
    </submittedName>
</protein>
<accession>A0A371GBP4</accession>
<dbReference type="Gene3D" id="3.30.70.270">
    <property type="match status" value="1"/>
</dbReference>
<name>A0A371GBP4_MUCPR</name>
<comment type="caution">
    <text evidence="1">The sequence shown here is derived from an EMBL/GenBank/DDBJ whole genome shotgun (WGS) entry which is preliminary data.</text>
</comment>
<dbReference type="AlphaFoldDB" id="A0A371GBP4"/>
<organism evidence="1 2">
    <name type="scientific">Mucuna pruriens</name>
    <name type="common">Velvet bean</name>
    <name type="synonym">Dolichos pruriens</name>
    <dbReference type="NCBI Taxonomy" id="157652"/>
    <lineage>
        <taxon>Eukaryota</taxon>
        <taxon>Viridiplantae</taxon>
        <taxon>Streptophyta</taxon>
        <taxon>Embryophyta</taxon>
        <taxon>Tracheophyta</taxon>
        <taxon>Spermatophyta</taxon>
        <taxon>Magnoliopsida</taxon>
        <taxon>eudicotyledons</taxon>
        <taxon>Gunneridae</taxon>
        <taxon>Pentapetalae</taxon>
        <taxon>rosids</taxon>
        <taxon>fabids</taxon>
        <taxon>Fabales</taxon>
        <taxon>Fabaceae</taxon>
        <taxon>Papilionoideae</taxon>
        <taxon>50 kb inversion clade</taxon>
        <taxon>NPAAA clade</taxon>
        <taxon>indigoferoid/millettioid clade</taxon>
        <taxon>Phaseoleae</taxon>
        <taxon>Mucuna</taxon>
    </lineage>
</organism>
<keyword evidence="2" id="KW-1185">Reference proteome</keyword>
<dbReference type="Proteomes" id="UP000257109">
    <property type="component" value="Unassembled WGS sequence"/>
</dbReference>
<dbReference type="InterPro" id="IPR043128">
    <property type="entry name" value="Rev_trsase/Diguanyl_cyclase"/>
</dbReference>
<sequence>MRWCRLGFRTTGEKLNQATRKDHFPLSFIDQVLEKLVGKSHFCFTSTLGSLMTIAKYSSIAIPRIYAIATSLVGMD</sequence>
<dbReference type="EMBL" id="QJKJ01006094">
    <property type="protein sequence ID" value="RDX87941.1"/>
    <property type="molecule type" value="Genomic_DNA"/>
</dbReference>